<proteinExistence type="predicted"/>
<comment type="caution">
    <text evidence="2">The sequence shown here is derived from an EMBL/GenBank/DDBJ whole genome shotgun (WGS) entry which is preliminary data.</text>
</comment>
<accession>A0ABV3CU20</accession>
<evidence type="ECO:0000256" key="1">
    <source>
        <dbReference type="SAM" id="MobiDB-lite"/>
    </source>
</evidence>
<dbReference type="RefSeq" id="WP_321184505.1">
    <property type="nucleotide sequence ID" value="NZ_JBEZAM010000006.1"/>
</dbReference>
<organism evidence="2 3">
    <name type="scientific">Streptomyces exfoliatus</name>
    <name type="common">Streptomyces hydrogenans</name>
    <dbReference type="NCBI Taxonomy" id="1905"/>
    <lineage>
        <taxon>Bacteria</taxon>
        <taxon>Bacillati</taxon>
        <taxon>Actinomycetota</taxon>
        <taxon>Actinomycetes</taxon>
        <taxon>Kitasatosporales</taxon>
        <taxon>Streptomycetaceae</taxon>
        <taxon>Streptomyces</taxon>
    </lineage>
</organism>
<feature type="compositionally biased region" description="Basic residues" evidence="1">
    <location>
        <begin position="46"/>
        <end position="56"/>
    </location>
</feature>
<dbReference type="EMBL" id="JBEZAM010000006">
    <property type="protein sequence ID" value="MEU7293013.1"/>
    <property type="molecule type" value="Genomic_DNA"/>
</dbReference>
<keyword evidence="3" id="KW-1185">Reference proteome</keyword>
<name>A0ABV3CU20_STREX</name>
<evidence type="ECO:0000313" key="3">
    <source>
        <dbReference type="Proteomes" id="UP001551210"/>
    </source>
</evidence>
<feature type="compositionally biased region" description="Basic and acidic residues" evidence="1">
    <location>
        <begin position="15"/>
        <end position="25"/>
    </location>
</feature>
<evidence type="ECO:0000313" key="2">
    <source>
        <dbReference type="EMBL" id="MEU7293013.1"/>
    </source>
</evidence>
<dbReference type="Proteomes" id="UP001551210">
    <property type="component" value="Unassembled WGS sequence"/>
</dbReference>
<feature type="region of interest" description="Disordered" evidence="1">
    <location>
        <begin position="1"/>
        <end position="56"/>
    </location>
</feature>
<sequence length="56" mass="6330">MGKKQTRTNRGARTGGHEHRTEAAAKEQTAAAPRREPSMPLVEHTSHRKERKFGHN</sequence>
<gene>
    <name evidence="2" type="ORF">AB0A76_07375</name>
</gene>
<reference evidence="2 3" key="1">
    <citation type="submission" date="2024-06" db="EMBL/GenBank/DDBJ databases">
        <title>The Natural Products Discovery Center: Release of the First 8490 Sequenced Strains for Exploring Actinobacteria Biosynthetic Diversity.</title>
        <authorList>
            <person name="Kalkreuter E."/>
            <person name="Kautsar S.A."/>
            <person name="Yang D."/>
            <person name="Bader C.D."/>
            <person name="Teijaro C.N."/>
            <person name="Fluegel L."/>
            <person name="Davis C.M."/>
            <person name="Simpson J.R."/>
            <person name="Lauterbach L."/>
            <person name="Steele A.D."/>
            <person name="Gui C."/>
            <person name="Meng S."/>
            <person name="Li G."/>
            <person name="Viehrig K."/>
            <person name="Ye F."/>
            <person name="Su P."/>
            <person name="Kiefer A.F."/>
            <person name="Nichols A."/>
            <person name="Cepeda A.J."/>
            <person name="Yan W."/>
            <person name="Fan B."/>
            <person name="Jiang Y."/>
            <person name="Adhikari A."/>
            <person name="Zheng C.-J."/>
            <person name="Schuster L."/>
            <person name="Cowan T.M."/>
            <person name="Smanski M.J."/>
            <person name="Chevrette M.G."/>
            <person name="De Carvalho L.P.S."/>
            <person name="Shen B."/>
        </authorList>
    </citation>
    <scope>NUCLEOTIDE SEQUENCE [LARGE SCALE GENOMIC DNA]</scope>
    <source>
        <strain evidence="2 3">NPDC045705</strain>
    </source>
</reference>
<protein>
    <submittedName>
        <fullName evidence="2">Uncharacterized protein</fullName>
    </submittedName>
</protein>